<reference evidence="2" key="2">
    <citation type="journal article" date="2021" name="PeerJ">
        <title>Extensive microbial diversity within the chicken gut microbiome revealed by metagenomics and culture.</title>
        <authorList>
            <person name="Gilroy R."/>
            <person name="Ravi A."/>
            <person name="Getino M."/>
            <person name="Pursley I."/>
            <person name="Horton D.L."/>
            <person name="Alikhan N.F."/>
            <person name="Baker D."/>
            <person name="Gharbi K."/>
            <person name="Hall N."/>
            <person name="Watson M."/>
            <person name="Adriaenssens E.M."/>
            <person name="Foster-Nyarko E."/>
            <person name="Jarju S."/>
            <person name="Secka A."/>
            <person name="Antonio M."/>
            <person name="Oren A."/>
            <person name="Chaudhuri R.R."/>
            <person name="La Ragione R."/>
            <person name="Hildebrand F."/>
            <person name="Pallen M.J."/>
        </authorList>
    </citation>
    <scope>NUCLEOTIDE SEQUENCE</scope>
    <source>
        <strain evidence="2">C6-149</strain>
    </source>
</reference>
<evidence type="ECO:0000313" key="3">
    <source>
        <dbReference type="Proteomes" id="UP000823614"/>
    </source>
</evidence>
<sequence length="62" mass="6955">MRALIAVPMSIGLMWIFLWVVSSPAAQGQIILLAAATCMTYIMMWFNFPFVNVAKAKITFLD</sequence>
<protein>
    <submittedName>
        <fullName evidence="2">Uncharacterized protein</fullName>
    </submittedName>
</protein>
<accession>A0A9D9E8S7</accession>
<keyword evidence="1" id="KW-1133">Transmembrane helix</keyword>
<dbReference type="AlphaFoldDB" id="A0A9D9E8S7"/>
<comment type="caution">
    <text evidence="2">The sequence shown here is derived from an EMBL/GenBank/DDBJ whole genome shotgun (WGS) entry which is preliminary data.</text>
</comment>
<reference evidence="2" key="1">
    <citation type="submission" date="2020-10" db="EMBL/GenBank/DDBJ databases">
        <authorList>
            <person name="Gilroy R."/>
        </authorList>
    </citation>
    <scope>NUCLEOTIDE SEQUENCE</scope>
    <source>
        <strain evidence="2">C6-149</strain>
    </source>
</reference>
<dbReference type="Proteomes" id="UP000823614">
    <property type="component" value="Unassembled WGS sequence"/>
</dbReference>
<gene>
    <name evidence="2" type="ORF">IAA89_06335</name>
</gene>
<feature type="transmembrane region" description="Helical" evidence="1">
    <location>
        <begin position="28"/>
        <end position="48"/>
    </location>
</feature>
<keyword evidence="1" id="KW-0812">Transmembrane</keyword>
<dbReference type="EMBL" id="JADIMP010000102">
    <property type="protein sequence ID" value="MBO8442031.1"/>
    <property type="molecule type" value="Genomic_DNA"/>
</dbReference>
<feature type="transmembrane region" description="Helical" evidence="1">
    <location>
        <begin position="5"/>
        <end position="22"/>
    </location>
</feature>
<keyword evidence="1" id="KW-0472">Membrane</keyword>
<evidence type="ECO:0000256" key="1">
    <source>
        <dbReference type="SAM" id="Phobius"/>
    </source>
</evidence>
<proteinExistence type="predicted"/>
<name>A0A9D9E8S7_9LACO</name>
<evidence type="ECO:0000313" key="2">
    <source>
        <dbReference type="EMBL" id="MBO8442031.1"/>
    </source>
</evidence>
<organism evidence="2 3">
    <name type="scientific">Candidatus Gallilactobacillus intestinavium</name>
    <dbReference type="NCBI Taxonomy" id="2840838"/>
    <lineage>
        <taxon>Bacteria</taxon>
        <taxon>Bacillati</taxon>
        <taxon>Bacillota</taxon>
        <taxon>Bacilli</taxon>
        <taxon>Lactobacillales</taxon>
        <taxon>Lactobacillaceae</taxon>
        <taxon>Lactobacillaceae incertae sedis</taxon>
        <taxon>Candidatus Gallilactobacillus</taxon>
    </lineage>
</organism>